<dbReference type="GO" id="GO:0048270">
    <property type="term" value="F:methionine adenosyltransferase regulator activity"/>
    <property type="evidence" value="ECO:0007669"/>
    <property type="project" value="TreeGrafter"/>
</dbReference>
<reference evidence="2 3" key="1">
    <citation type="submission" date="2019-04" db="EMBL/GenBank/DDBJ databases">
        <title>Friends and foes A comparative genomics study of 23 Aspergillus species from section Flavi.</title>
        <authorList>
            <consortium name="DOE Joint Genome Institute"/>
            <person name="Kjaerbolling I."/>
            <person name="Vesth T."/>
            <person name="Frisvad J.C."/>
            <person name="Nybo J.L."/>
            <person name="Theobald S."/>
            <person name="Kildgaard S."/>
            <person name="Isbrandt T."/>
            <person name="Kuo A."/>
            <person name="Sato A."/>
            <person name="Lyhne E.K."/>
            <person name="Kogle M.E."/>
            <person name="Wiebenga A."/>
            <person name="Kun R.S."/>
            <person name="Lubbers R.J."/>
            <person name="Makela M.R."/>
            <person name="Barry K."/>
            <person name="Chovatia M."/>
            <person name="Clum A."/>
            <person name="Daum C."/>
            <person name="Haridas S."/>
            <person name="He G."/>
            <person name="LaButti K."/>
            <person name="Lipzen A."/>
            <person name="Mondo S."/>
            <person name="Riley R."/>
            <person name="Salamov A."/>
            <person name="Simmons B.A."/>
            <person name="Magnuson J.K."/>
            <person name="Henrissat B."/>
            <person name="Mortensen U.H."/>
            <person name="Larsen T.O."/>
            <person name="Devries R.P."/>
            <person name="Grigoriev I.V."/>
            <person name="Machida M."/>
            <person name="Baker S.E."/>
            <person name="Andersen M.R."/>
        </authorList>
    </citation>
    <scope>NUCLEOTIDE SEQUENCE [LARGE SCALE GENOMIC DNA]</scope>
    <source>
        <strain evidence="2 3">IBT 18842</strain>
    </source>
</reference>
<dbReference type="InterPro" id="IPR005913">
    <property type="entry name" value="dTDP_dehydrorham_reduct"/>
</dbReference>
<dbReference type="PANTHER" id="PTHR10491">
    <property type="entry name" value="DTDP-4-DEHYDRORHAMNOSE REDUCTASE"/>
    <property type="match status" value="1"/>
</dbReference>
<dbReference type="Gene3D" id="3.40.50.720">
    <property type="entry name" value="NAD(P)-binding Rossmann-like Domain"/>
    <property type="match status" value="1"/>
</dbReference>
<dbReference type="SUPFAM" id="SSF51735">
    <property type="entry name" value="NAD(P)-binding Rossmann-fold domains"/>
    <property type="match status" value="1"/>
</dbReference>
<feature type="domain" description="NAD-dependent epimerase/dehydratase" evidence="1">
    <location>
        <begin position="34"/>
        <end position="150"/>
    </location>
</feature>
<dbReference type="AlphaFoldDB" id="A0A5N6TZC1"/>
<dbReference type="InterPro" id="IPR036291">
    <property type="entry name" value="NAD(P)-bd_dom_sf"/>
</dbReference>
<dbReference type="Proteomes" id="UP000325780">
    <property type="component" value="Unassembled WGS sequence"/>
</dbReference>
<organism evidence="2 3">
    <name type="scientific">Aspergillus avenaceus</name>
    <dbReference type="NCBI Taxonomy" id="36643"/>
    <lineage>
        <taxon>Eukaryota</taxon>
        <taxon>Fungi</taxon>
        <taxon>Dikarya</taxon>
        <taxon>Ascomycota</taxon>
        <taxon>Pezizomycotina</taxon>
        <taxon>Eurotiomycetes</taxon>
        <taxon>Eurotiomycetidae</taxon>
        <taxon>Eurotiales</taxon>
        <taxon>Aspergillaceae</taxon>
        <taxon>Aspergillus</taxon>
        <taxon>Aspergillus subgen. Circumdati</taxon>
    </lineage>
</organism>
<evidence type="ECO:0000259" key="1">
    <source>
        <dbReference type="Pfam" id="PF01370"/>
    </source>
</evidence>
<dbReference type="OrthoDB" id="16464at2759"/>
<dbReference type="Pfam" id="PF01370">
    <property type="entry name" value="Epimerase"/>
    <property type="match status" value="1"/>
</dbReference>
<sequence>MSTTKAHHFLIFGNGWISGHVQAAIASAGRTYTVSSARIENREAVLYDITQTNPTHVINTAGTRGDPNVDWCEIHKEQTTRSNIIGATNLADCCFLKGVHMTHLSSGCIYNYNESHGWGGPGYTEDEEPNFTRSFYSYTKIVAEKILKHYPNVLVLRIRNPIAGDLHAKNLIVKLSSYNKIVDVPNSGSILPSLLPGAVILADNHEVGIYNFTSPGTFTHNEIMALLKKHVWPSLSWDNFSEEEQNRILQAPRCHNELDITKLQSRLRQYGYELPKCHDAMEQAFKEIGRVE</sequence>
<name>A0A5N6TZC1_ASPAV</name>
<evidence type="ECO:0000313" key="2">
    <source>
        <dbReference type="EMBL" id="KAE8151717.1"/>
    </source>
</evidence>
<dbReference type="EMBL" id="ML742065">
    <property type="protein sequence ID" value="KAE8151717.1"/>
    <property type="molecule type" value="Genomic_DNA"/>
</dbReference>
<proteinExistence type="predicted"/>
<protein>
    <submittedName>
        <fullName evidence="2">NAD(P)-binding protein</fullName>
    </submittedName>
</protein>
<dbReference type="InterPro" id="IPR001509">
    <property type="entry name" value="Epimerase_deHydtase"/>
</dbReference>
<dbReference type="GO" id="GO:0006556">
    <property type="term" value="P:S-adenosylmethionine biosynthetic process"/>
    <property type="evidence" value="ECO:0007669"/>
    <property type="project" value="TreeGrafter"/>
</dbReference>
<gene>
    <name evidence="2" type="ORF">BDV25DRAFT_171185</name>
</gene>
<evidence type="ECO:0000313" key="3">
    <source>
        <dbReference type="Proteomes" id="UP000325780"/>
    </source>
</evidence>
<dbReference type="GO" id="GO:0048269">
    <property type="term" value="C:methionine adenosyltransferase complex"/>
    <property type="evidence" value="ECO:0007669"/>
    <property type="project" value="TreeGrafter"/>
</dbReference>
<accession>A0A5N6TZC1</accession>
<keyword evidence="3" id="KW-1185">Reference proteome</keyword>
<dbReference type="PANTHER" id="PTHR10491:SF4">
    <property type="entry name" value="METHIONINE ADENOSYLTRANSFERASE 2 SUBUNIT BETA"/>
    <property type="match status" value="1"/>
</dbReference>